<proteinExistence type="inferred from homology"/>
<feature type="repeat" description="WD" evidence="4">
    <location>
        <begin position="257"/>
        <end position="289"/>
    </location>
</feature>
<name>A0ABR1BTH7_NECAM</name>
<evidence type="ECO:0000256" key="1">
    <source>
        <dbReference type="ARBA" id="ARBA00022574"/>
    </source>
</evidence>
<dbReference type="InterPro" id="IPR001680">
    <property type="entry name" value="WD40_rpt"/>
</dbReference>
<comment type="caution">
    <text evidence="5">The sequence shown here is derived from an EMBL/GenBank/DDBJ whole genome shotgun (WGS) entry which is preliminary data.</text>
</comment>
<evidence type="ECO:0000256" key="2">
    <source>
        <dbReference type="ARBA" id="ARBA00022737"/>
    </source>
</evidence>
<feature type="repeat" description="WD" evidence="4">
    <location>
        <begin position="167"/>
        <end position="208"/>
    </location>
</feature>
<protein>
    <recommendedName>
        <fullName evidence="3">Probable cytosolic iron-sulfur protein assembly protein CIAO1 homolog</fullName>
    </recommendedName>
</protein>
<comment type="similarity">
    <text evidence="3">Belongs to the WD repeat CIA1 family.</text>
</comment>
<dbReference type="Pfam" id="PF00400">
    <property type="entry name" value="WD40"/>
    <property type="match status" value="6"/>
</dbReference>
<dbReference type="PANTHER" id="PTHR19920:SF0">
    <property type="entry name" value="CYTOSOLIC IRON-SULFUR PROTEIN ASSEMBLY PROTEIN CIAO1-RELATED"/>
    <property type="match status" value="1"/>
</dbReference>
<dbReference type="InterPro" id="IPR015943">
    <property type="entry name" value="WD40/YVTN_repeat-like_dom_sf"/>
</dbReference>
<sequence length="401" mass="45399">MAYENGFTYCAITIAAEVTLIQQFLELGSFKYKAIGRNQPKNAFFLWIFTVCSWKSEIKMSKVEDLSVVRVNSAVEGTTGSRVWMVRWNYSGTLLASCGDDKTVRIWKKVPNKPYLECCTSLDDSHSRTVRCVEFSHCGRYLASGSFDATIVIYSLHDGEFSESNKLEGHESEVKCCAFSPNDEFLATCSRDKSVWVWQLDEDEDFQLDSLLLQHTQDVKFVAWHPSGEVLVSCSYDYSVVFYKYDGEDWITQQKIPDAHNGTVWCATFDSEGERFITVGEDRVVQLWKRCSPNEPVSNDKWRSVAKYVVEESQLPLYTVSWHTATGLIATGGGDGMIRFFRIEGHGDDEHLVQISTIDTDGNEVNCVAWSPVTTLEESSDKWLLASCFDDGTIRLFGVNL</sequence>
<dbReference type="Gene3D" id="2.130.10.10">
    <property type="entry name" value="YVTN repeat-like/Quinoprotein amine dehydrogenase"/>
    <property type="match status" value="1"/>
</dbReference>
<reference evidence="5 6" key="1">
    <citation type="submission" date="2023-08" db="EMBL/GenBank/DDBJ databases">
        <title>A Necator americanus chromosomal reference genome.</title>
        <authorList>
            <person name="Ilik V."/>
            <person name="Petrzelkova K.J."/>
            <person name="Pardy F."/>
            <person name="Fuh T."/>
            <person name="Niatou-Singa F.S."/>
            <person name="Gouil Q."/>
            <person name="Baker L."/>
            <person name="Ritchie M.E."/>
            <person name="Jex A.R."/>
            <person name="Gazzola D."/>
            <person name="Li H."/>
            <person name="Toshio Fujiwara R."/>
            <person name="Zhan B."/>
            <person name="Aroian R.V."/>
            <person name="Pafco B."/>
            <person name="Schwarz E.M."/>
        </authorList>
    </citation>
    <scope>NUCLEOTIDE SEQUENCE [LARGE SCALE GENOMIC DNA]</scope>
    <source>
        <strain evidence="5 6">Aroian</strain>
        <tissue evidence="5">Whole animal</tissue>
    </source>
</reference>
<gene>
    <name evidence="5" type="primary">Necator_chrI.g2109</name>
    <name evidence="5" type="ORF">RB195_005982</name>
</gene>
<organism evidence="5 6">
    <name type="scientific">Necator americanus</name>
    <name type="common">Human hookworm</name>
    <dbReference type="NCBI Taxonomy" id="51031"/>
    <lineage>
        <taxon>Eukaryota</taxon>
        <taxon>Metazoa</taxon>
        <taxon>Ecdysozoa</taxon>
        <taxon>Nematoda</taxon>
        <taxon>Chromadorea</taxon>
        <taxon>Rhabditida</taxon>
        <taxon>Rhabditina</taxon>
        <taxon>Rhabditomorpha</taxon>
        <taxon>Strongyloidea</taxon>
        <taxon>Ancylostomatidae</taxon>
        <taxon>Bunostominae</taxon>
        <taxon>Necator</taxon>
    </lineage>
</organism>
<evidence type="ECO:0000313" key="6">
    <source>
        <dbReference type="Proteomes" id="UP001303046"/>
    </source>
</evidence>
<dbReference type="HAMAP" id="MF_03037">
    <property type="entry name" value="ciao1"/>
    <property type="match status" value="1"/>
</dbReference>
<evidence type="ECO:0000256" key="4">
    <source>
        <dbReference type="PROSITE-ProRule" id="PRU00221"/>
    </source>
</evidence>
<dbReference type="SMART" id="SM00320">
    <property type="entry name" value="WD40"/>
    <property type="match status" value="7"/>
</dbReference>
<evidence type="ECO:0000256" key="3">
    <source>
        <dbReference type="HAMAP-Rule" id="MF_03037"/>
    </source>
</evidence>
<dbReference type="SUPFAM" id="SSF50978">
    <property type="entry name" value="WD40 repeat-like"/>
    <property type="match status" value="1"/>
</dbReference>
<accession>A0ABR1BTH7</accession>
<dbReference type="CDD" id="cd00200">
    <property type="entry name" value="WD40"/>
    <property type="match status" value="1"/>
</dbReference>
<feature type="repeat" description="WD" evidence="4">
    <location>
        <begin position="86"/>
        <end position="108"/>
    </location>
</feature>
<dbReference type="InterPro" id="IPR036322">
    <property type="entry name" value="WD40_repeat_dom_sf"/>
</dbReference>
<dbReference type="PANTHER" id="PTHR19920">
    <property type="entry name" value="WD40 PROTEIN CIAO1"/>
    <property type="match status" value="1"/>
</dbReference>
<comment type="function">
    <text evidence="3">Essential component of the cytosolic iron-sulfur (Fe/S) protein assembly machinery. Required for the maturation of extramitochondrial Fe/S proteins.</text>
</comment>
<dbReference type="Proteomes" id="UP001303046">
    <property type="component" value="Unassembled WGS sequence"/>
</dbReference>
<keyword evidence="1 4" id="KW-0853">WD repeat</keyword>
<dbReference type="PROSITE" id="PS50294">
    <property type="entry name" value="WD_REPEATS_REGION"/>
    <property type="match status" value="2"/>
</dbReference>
<dbReference type="EMBL" id="JAVFWL010000001">
    <property type="protein sequence ID" value="KAK6728663.1"/>
    <property type="molecule type" value="Genomic_DNA"/>
</dbReference>
<dbReference type="PROSITE" id="PS50082">
    <property type="entry name" value="WD_REPEATS_2"/>
    <property type="match status" value="5"/>
</dbReference>
<dbReference type="InterPro" id="IPR028608">
    <property type="entry name" value="CIAO1/Cia1"/>
</dbReference>
<keyword evidence="2" id="KW-0677">Repeat</keyword>
<evidence type="ECO:0000313" key="5">
    <source>
        <dbReference type="EMBL" id="KAK6728663.1"/>
    </source>
</evidence>
<feature type="repeat" description="WD" evidence="4">
    <location>
        <begin position="123"/>
        <end position="164"/>
    </location>
</feature>
<keyword evidence="6" id="KW-1185">Reference proteome</keyword>
<feature type="repeat" description="WD" evidence="4">
    <location>
        <begin position="212"/>
        <end position="253"/>
    </location>
</feature>